<keyword evidence="1" id="KW-0051">Antiviral defense</keyword>
<dbReference type="InterPro" id="IPR013422">
    <property type="entry name" value="CRISPR-assoc_prot_Cas5_N"/>
</dbReference>
<keyword evidence="3" id="KW-1185">Reference proteome</keyword>
<dbReference type="NCBIfam" id="TIGR01868">
    <property type="entry name" value="casD_Cas5e"/>
    <property type="match status" value="1"/>
</dbReference>
<sequence length="248" mass="27223">MPEYLTFAMSASMGAMGAVTVGSRRPTWSRPARSAILGLLGACLGADRSDEDAHQALQRDYGVAVLVVREGSLLSDFHTVATPEGAKPGDYPTRAAELRAPKVGTMITHREYRTDPLMLVAVWARGAARWSIQDLAAQMLEPVFAPYWGRRSCPFSLPFGPQVKATDTPVAVLIDRRLHGPEVQFSFAPNSRVPSPYVAMDEEDALAAGLQPSRVEERRDNLLNRGKWLFGMRREAILYVPTLASQSL</sequence>
<gene>
    <name evidence="2" type="primary">cas5e</name>
    <name evidence="2" type="ORF">JMJ56_31145</name>
</gene>
<reference evidence="2 3" key="1">
    <citation type="submission" date="2021-01" db="EMBL/GenBank/DDBJ databases">
        <title>Belnapia mucosa sp. nov. and Belnapia arida sp. nov., isolated from the Tabernas Desert (Almeria, Spain).</title>
        <authorList>
            <person name="Molina-Menor E."/>
            <person name="Vidal-Verdu A."/>
            <person name="Calonge A."/>
            <person name="Satari L."/>
            <person name="Pereto J."/>
            <person name="Porcar M."/>
        </authorList>
    </citation>
    <scope>NUCLEOTIDE SEQUENCE [LARGE SCALE GENOMIC DNA]</scope>
    <source>
        <strain evidence="2 3">T18</strain>
    </source>
</reference>
<protein>
    <submittedName>
        <fullName evidence="2">Type I-E CRISPR-associated protein Cas5/CasD</fullName>
    </submittedName>
</protein>
<dbReference type="Proteomes" id="UP000660885">
    <property type="component" value="Unassembled WGS sequence"/>
</dbReference>
<dbReference type="InterPro" id="IPR010147">
    <property type="entry name" value="CRISPR-assoc_prot_CasD"/>
</dbReference>
<dbReference type="Pfam" id="PF09704">
    <property type="entry name" value="Cas_Cas5d"/>
    <property type="match status" value="1"/>
</dbReference>
<proteinExistence type="predicted"/>
<dbReference type="CDD" id="cd09756">
    <property type="entry name" value="Cas5_I-E"/>
    <property type="match status" value="1"/>
</dbReference>
<dbReference type="Gene3D" id="3.30.70.2660">
    <property type="match status" value="1"/>
</dbReference>
<dbReference type="RefSeq" id="WP_202835699.1">
    <property type="nucleotide sequence ID" value="NZ_JAETWB010000068.1"/>
</dbReference>
<dbReference type="NCBIfam" id="TIGR02593">
    <property type="entry name" value="CRISPR_cas5"/>
    <property type="match status" value="1"/>
</dbReference>
<organism evidence="2 3">
    <name type="scientific">Belnapia arida</name>
    <dbReference type="NCBI Taxonomy" id="2804533"/>
    <lineage>
        <taxon>Bacteria</taxon>
        <taxon>Pseudomonadati</taxon>
        <taxon>Pseudomonadota</taxon>
        <taxon>Alphaproteobacteria</taxon>
        <taxon>Acetobacterales</taxon>
        <taxon>Roseomonadaceae</taxon>
        <taxon>Belnapia</taxon>
    </lineage>
</organism>
<dbReference type="InterPro" id="IPR021124">
    <property type="entry name" value="CRISPR-assoc_prot_Cas5"/>
</dbReference>
<comment type="caution">
    <text evidence="2">The sequence shown here is derived from an EMBL/GenBank/DDBJ whole genome shotgun (WGS) entry which is preliminary data.</text>
</comment>
<evidence type="ECO:0000313" key="2">
    <source>
        <dbReference type="EMBL" id="MBL6082426.1"/>
    </source>
</evidence>
<evidence type="ECO:0000313" key="3">
    <source>
        <dbReference type="Proteomes" id="UP000660885"/>
    </source>
</evidence>
<evidence type="ECO:0000256" key="1">
    <source>
        <dbReference type="ARBA" id="ARBA00023118"/>
    </source>
</evidence>
<accession>A0ABS1UCL2</accession>
<name>A0ABS1UCL2_9PROT</name>
<dbReference type="EMBL" id="JAETWB010000068">
    <property type="protein sequence ID" value="MBL6082426.1"/>
    <property type="molecule type" value="Genomic_DNA"/>
</dbReference>